<evidence type="ECO:0000256" key="1">
    <source>
        <dbReference type="ARBA" id="ARBA00006100"/>
    </source>
</evidence>
<dbReference type="GO" id="GO:0046872">
    <property type="term" value="F:metal ion binding"/>
    <property type="evidence" value="ECO:0007669"/>
    <property type="project" value="UniProtKB-UniRule"/>
</dbReference>
<comment type="function">
    <text evidence="2">Probably acts as a heme chaperone, transferring heme to an unknown acceptor. Binds one molecule of heme per monomer, possibly covalently. Binds 1 [4Fe-4S] cluster. The cluster is coordinated with 3 cysteines and an exchangeable S-adenosyl-L-methionine.</text>
</comment>
<dbReference type="InterPro" id="IPR034505">
    <property type="entry name" value="Coproporphyrinogen-III_oxidase"/>
</dbReference>
<dbReference type="PROSITE" id="PS51918">
    <property type="entry name" value="RADICAL_SAM"/>
    <property type="match status" value="1"/>
</dbReference>
<keyword evidence="2" id="KW-0349">Heme</keyword>
<dbReference type="SFLD" id="SFLDG01082">
    <property type="entry name" value="B12-binding_domain_containing"/>
    <property type="match status" value="1"/>
</dbReference>
<sequence length="402" mass="44231">METLGIYISVPFCRSKCSYCNFASGVFPESYQQRYVDRLLSDIREIGIQAAAMGVSLPRVVNSLYFGGGTPSILAPALLHELFAVLRSGFRFSADAEITMECAPGQLADDVLAGVVECGVNRFSFGVQSFVDREASSTGRLHNRATALCDIERVLAAGIRSVNADLIAGLPHQTAESWRESLEVLLASGVDHASVYMLEVDEDSRLGRELIERGSRYHAASVPSDDQTADFYLEAVEVLNRNGLTQYEISNFARPGTASIHNKKYWQRQPYVGFGLDAHSMLRADDGNPVRFRMGDDMQGFLNGSGFAEVQPVPRSEALEEAWFLGLRMNDGVALRDLVGEFGTVAICSHDSVLNELSSTGLLEINDGRVRLTDRGRLLSNEVFESFLVEKQNHLTELVTID</sequence>
<evidence type="ECO:0000313" key="4">
    <source>
        <dbReference type="EMBL" id="AXC14989.1"/>
    </source>
</evidence>
<dbReference type="SMART" id="SM00729">
    <property type="entry name" value="Elp3"/>
    <property type="match status" value="1"/>
</dbReference>
<dbReference type="GO" id="GO:0051539">
    <property type="term" value="F:4 iron, 4 sulfur cluster binding"/>
    <property type="evidence" value="ECO:0007669"/>
    <property type="project" value="UniProtKB-UniRule"/>
</dbReference>
<gene>
    <name evidence="4" type="ORF">ACPOL_5743</name>
</gene>
<dbReference type="Gene3D" id="3.80.30.20">
    <property type="entry name" value="tm_1862 like domain"/>
    <property type="match status" value="1"/>
</dbReference>
<dbReference type="EMBL" id="CP030840">
    <property type="protein sequence ID" value="AXC14989.1"/>
    <property type="molecule type" value="Genomic_DNA"/>
</dbReference>
<dbReference type="InterPro" id="IPR007197">
    <property type="entry name" value="rSAM"/>
</dbReference>
<dbReference type="GO" id="GO:0006779">
    <property type="term" value="P:porphyrin-containing compound biosynthetic process"/>
    <property type="evidence" value="ECO:0007669"/>
    <property type="project" value="InterPro"/>
</dbReference>
<dbReference type="SFLD" id="SFLDF00562">
    <property type="entry name" value="HemN-like__clustered_with_heat"/>
    <property type="match status" value="1"/>
</dbReference>
<keyword evidence="2" id="KW-0408">Iron</keyword>
<dbReference type="GO" id="GO:0005737">
    <property type="term" value="C:cytoplasm"/>
    <property type="evidence" value="ECO:0007669"/>
    <property type="project" value="UniProtKB-SubCell"/>
</dbReference>
<dbReference type="InterPro" id="IPR010723">
    <property type="entry name" value="HemN_C"/>
</dbReference>
<accession>A0A2Z5G7P1</accession>
<dbReference type="GO" id="GO:0004109">
    <property type="term" value="F:coproporphyrinogen oxidase activity"/>
    <property type="evidence" value="ECO:0007669"/>
    <property type="project" value="InterPro"/>
</dbReference>
<keyword evidence="2" id="KW-0143">Chaperone</keyword>
<dbReference type="InterPro" id="IPR058240">
    <property type="entry name" value="rSAM_sf"/>
</dbReference>
<dbReference type="InterPro" id="IPR023404">
    <property type="entry name" value="rSAM_horseshoe"/>
</dbReference>
<evidence type="ECO:0000256" key="2">
    <source>
        <dbReference type="RuleBase" id="RU364116"/>
    </source>
</evidence>
<keyword evidence="2" id="KW-0963">Cytoplasm</keyword>
<dbReference type="SUPFAM" id="SSF102114">
    <property type="entry name" value="Radical SAM enzymes"/>
    <property type="match status" value="1"/>
</dbReference>
<reference evidence="4 5" key="1">
    <citation type="journal article" date="2018" name="Front. Microbiol.">
        <title>Hydrolytic Capabilities as a Key to Environmental Success: Chitinolytic and Cellulolytic Acidobacteria From Acidic Sub-arctic Soils and Boreal Peatlands.</title>
        <authorList>
            <person name="Belova S.E."/>
            <person name="Ravin N.V."/>
            <person name="Pankratov T.A."/>
            <person name="Rakitin A.L."/>
            <person name="Ivanova A.A."/>
            <person name="Beletsky A.V."/>
            <person name="Mardanov A.V."/>
            <person name="Sinninghe Damste J.S."/>
            <person name="Dedysh S.N."/>
        </authorList>
    </citation>
    <scope>NUCLEOTIDE SEQUENCE [LARGE SCALE GENOMIC DNA]</scope>
    <source>
        <strain evidence="4 5">SBC82</strain>
    </source>
</reference>
<name>A0A2Z5G7P1_9BACT</name>
<dbReference type="Proteomes" id="UP000253606">
    <property type="component" value="Chromosome"/>
</dbReference>
<comment type="similarity">
    <text evidence="1">Belongs to the anaerobic coproporphyrinogen-III oxidase family. HemW subfamily.</text>
</comment>
<dbReference type="SFLD" id="SFLDG01065">
    <property type="entry name" value="anaerobic_coproporphyrinogen-I"/>
    <property type="match status" value="1"/>
</dbReference>
<evidence type="ECO:0000259" key="3">
    <source>
        <dbReference type="PROSITE" id="PS51918"/>
    </source>
</evidence>
<comment type="subcellular location">
    <subcellularLocation>
        <location evidence="2">Cytoplasm</location>
    </subcellularLocation>
</comment>
<dbReference type="AlphaFoldDB" id="A0A2Z5G7P1"/>
<organism evidence="4 5">
    <name type="scientific">Acidisarcina polymorpha</name>
    <dbReference type="NCBI Taxonomy" id="2211140"/>
    <lineage>
        <taxon>Bacteria</taxon>
        <taxon>Pseudomonadati</taxon>
        <taxon>Acidobacteriota</taxon>
        <taxon>Terriglobia</taxon>
        <taxon>Terriglobales</taxon>
        <taxon>Acidobacteriaceae</taxon>
        <taxon>Acidisarcina</taxon>
    </lineage>
</organism>
<dbReference type="Pfam" id="PF06969">
    <property type="entry name" value="HemN_C"/>
    <property type="match status" value="1"/>
</dbReference>
<keyword evidence="2" id="KW-0949">S-adenosyl-L-methionine</keyword>
<dbReference type="PANTHER" id="PTHR13932">
    <property type="entry name" value="COPROPORPHYRINIGEN III OXIDASE"/>
    <property type="match status" value="1"/>
</dbReference>
<dbReference type="KEGG" id="abas:ACPOL_5743"/>
<dbReference type="NCBIfam" id="TIGR00539">
    <property type="entry name" value="hemN_rel"/>
    <property type="match status" value="1"/>
</dbReference>
<proteinExistence type="inferred from homology"/>
<keyword evidence="2" id="KW-0004">4Fe-4S</keyword>
<dbReference type="RefSeq" id="WP_114209646.1">
    <property type="nucleotide sequence ID" value="NZ_CP030840.1"/>
</dbReference>
<dbReference type="OrthoDB" id="9808022at2"/>
<protein>
    <recommendedName>
        <fullName evidence="2">Heme chaperone HemW</fullName>
    </recommendedName>
</protein>
<dbReference type="InterPro" id="IPR006638">
    <property type="entry name" value="Elp3/MiaA/NifB-like_rSAM"/>
</dbReference>
<evidence type="ECO:0000313" key="5">
    <source>
        <dbReference type="Proteomes" id="UP000253606"/>
    </source>
</evidence>
<dbReference type="Pfam" id="PF04055">
    <property type="entry name" value="Radical_SAM"/>
    <property type="match status" value="1"/>
</dbReference>
<dbReference type="InterPro" id="IPR004559">
    <property type="entry name" value="HemW-like"/>
</dbReference>
<dbReference type="PANTHER" id="PTHR13932:SF5">
    <property type="entry name" value="RADICAL S-ADENOSYL METHIONINE DOMAIN-CONTAINING PROTEIN 1, MITOCHONDRIAL"/>
    <property type="match status" value="1"/>
</dbReference>
<keyword evidence="5" id="KW-1185">Reference proteome</keyword>
<feature type="domain" description="Radical SAM core" evidence="3">
    <location>
        <begin position="1"/>
        <end position="245"/>
    </location>
</feature>
<keyword evidence="2" id="KW-0479">Metal-binding</keyword>
<keyword evidence="2" id="KW-0411">Iron-sulfur</keyword>
<dbReference type="CDD" id="cd01335">
    <property type="entry name" value="Radical_SAM"/>
    <property type="match status" value="1"/>
</dbReference>
<dbReference type="SFLD" id="SFLDS00029">
    <property type="entry name" value="Radical_SAM"/>
    <property type="match status" value="1"/>
</dbReference>